<organism evidence="3 4">
    <name type="scientific">Podospora didyma</name>
    <dbReference type="NCBI Taxonomy" id="330526"/>
    <lineage>
        <taxon>Eukaryota</taxon>
        <taxon>Fungi</taxon>
        <taxon>Dikarya</taxon>
        <taxon>Ascomycota</taxon>
        <taxon>Pezizomycotina</taxon>
        <taxon>Sordariomycetes</taxon>
        <taxon>Sordariomycetidae</taxon>
        <taxon>Sordariales</taxon>
        <taxon>Podosporaceae</taxon>
        <taxon>Podospora</taxon>
    </lineage>
</organism>
<dbReference type="SUPFAM" id="SSF52540">
    <property type="entry name" value="P-loop containing nucleoside triphosphate hydrolases"/>
    <property type="match status" value="1"/>
</dbReference>
<evidence type="ECO:0000313" key="3">
    <source>
        <dbReference type="EMBL" id="KAK3380779.1"/>
    </source>
</evidence>
<dbReference type="Gene3D" id="3.40.50.300">
    <property type="entry name" value="P-loop containing nucleotide triphosphate hydrolases"/>
    <property type="match status" value="1"/>
</dbReference>
<gene>
    <name evidence="3" type="ORF">B0H63DRAFT_544849</name>
</gene>
<dbReference type="InterPro" id="IPR027417">
    <property type="entry name" value="P-loop_NTPase"/>
</dbReference>
<evidence type="ECO:0000256" key="1">
    <source>
        <dbReference type="SAM" id="Coils"/>
    </source>
</evidence>
<feature type="domain" description="G" evidence="2">
    <location>
        <begin position="15"/>
        <end position="85"/>
    </location>
</feature>
<proteinExistence type="predicted"/>
<keyword evidence="1" id="KW-0175">Coiled coil</keyword>
<name>A0AAE0NFZ6_9PEZI</name>
<evidence type="ECO:0000313" key="4">
    <source>
        <dbReference type="Proteomes" id="UP001285441"/>
    </source>
</evidence>
<dbReference type="AlphaFoldDB" id="A0AAE0NFZ6"/>
<reference evidence="3" key="1">
    <citation type="journal article" date="2023" name="Mol. Phylogenet. Evol.">
        <title>Genome-scale phylogeny and comparative genomics of the fungal order Sordariales.</title>
        <authorList>
            <person name="Hensen N."/>
            <person name="Bonometti L."/>
            <person name="Westerberg I."/>
            <person name="Brannstrom I.O."/>
            <person name="Guillou S."/>
            <person name="Cros-Aarteil S."/>
            <person name="Calhoun S."/>
            <person name="Haridas S."/>
            <person name="Kuo A."/>
            <person name="Mondo S."/>
            <person name="Pangilinan J."/>
            <person name="Riley R."/>
            <person name="LaButti K."/>
            <person name="Andreopoulos B."/>
            <person name="Lipzen A."/>
            <person name="Chen C."/>
            <person name="Yan M."/>
            <person name="Daum C."/>
            <person name="Ng V."/>
            <person name="Clum A."/>
            <person name="Steindorff A."/>
            <person name="Ohm R.A."/>
            <person name="Martin F."/>
            <person name="Silar P."/>
            <person name="Natvig D.O."/>
            <person name="Lalanne C."/>
            <person name="Gautier V."/>
            <person name="Ament-Velasquez S.L."/>
            <person name="Kruys A."/>
            <person name="Hutchinson M.I."/>
            <person name="Powell A.J."/>
            <person name="Barry K."/>
            <person name="Miller A.N."/>
            <person name="Grigoriev I.V."/>
            <person name="Debuchy R."/>
            <person name="Gladieux P."/>
            <person name="Hiltunen Thoren M."/>
            <person name="Johannesson H."/>
        </authorList>
    </citation>
    <scope>NUCLEOTIDE SEQUENCE</scope>
    <source>
        <strain evidence="3">CBS 232.78</strain>
    </source>
</reference>
<dbReference type="Proteomes" id="UP001285441">
    <property type="component" value="Unassembled WGS sequence"/>
</dbReference>
<dbReference type="CDD" id="cd00882">
    <property type="entry name" value="Ras_like_GTPase"/>
    <property type="match status" value="1"/>
</dbReference>
<keyword evidence="3" id="KW-0378">Hydrolase</keyword>
<comment type="caution">
    <text evidence="3">The sequence shown here is derived from an EMBL/GenBank/DDBJ whole genome shotgun (WGS) entry which is preliminary data.</text>
</comment>
<dbReference type="InterPro" id="IPR006073">
    <property type="entry name" value="GTP-bd"/>
</dbReference>
<dbReference type="EMBL" id="JAULSW010000005">
    <property type="protein sequence ID" value="KAK3380779.1"/>
    <property type="molecule type" value="Genomic_DNA"/>
</dbReference>
<feature type="coiled-coil region" evidence="1">
    <location>
        <begin position="220"/>
        <end position="350"/>
    </location>
</feature>
<reference evidence="3" key="2">
    <citation type="submission" date="2023-06" db="EMBL/GenBank/DDBJ databases">
        <authorList>
            <consortium name="Lawrence Berkeley National Laboratory"/>
            <person name="Haridas S."/>
            <person name="Hensen N."/>
            <person name="Bonometti L."/>
            <person name="Westerberg I."/>
            <person name="Brannstrom I.O."/>
            <person name="Guillou S."/>
            <person name="Cros-Aarteil S."/>
            <person name="Calhoun S."/>
            <person name="Kuo A."/>
            <person name="Mondo S."/>
            <person name="Pangilinan J."/>
            <person name="Riley R."/>
            <person name="LaButti K."/>
            <person name="Andreopoulos B."/>
            <person name="Lipzen A."/>
            <person name="Chen C."/>
            <person name="Yanf M."/>
            <person name="Daum C."/>
            <person name="Ng V."/>
            <person name="Clum A."/>
            <person name="Steindorff A."/>
            <person name="Ohm R."/>
            <person name="Martin F."/>
            <person name="Silar P."/>
            <person name="Natvig D."/>
            <person name="Lalanne C."/>
            <person name="Gautier V."/>
            <person name="Ament-velasquez S.L."/>
            <person name="Kruys A."/>
            <person name="Hutchinson M.I."/>
            <person name="Powell A.J."/>
            <person name="Barry K."/>
            <person name="Miller A.N."/>
            <person name="Grigoriev I.V."/>
            <person name="Debuchy R."/>
            <person name="Gladieux P."/>
            <person name="Thoren M.H."/>
            <person name="Johannesson H."/>
        </authorList>
    </citation>
    <scope>NUCLEOTIDE SEQUENCE</scope>
    <source>
        <strain evidence="3">CBS 232.78</strain>
    </source>
</reference>
<accession>A0AAE0NFZ6</accession>
<dbReference type="GO" id="GO:0016787">
    <property type="term" value="F:hydrolase activity"/>
    <property type="evidence" value="ECO:0007669"/>
    <property type="project" value="UniProtKB-KW"/>
</dbReference>
<protein>
    <submittedName>
        <fullName evidence="3">P-loop containing nucleoside triphosphate hydrolase protein</fullName>
    </submittedName>
</protein>
<sequence length="395" mass="45015">MSQPNETSAREDVVIAVMGATGSGKSTFIKLVTQRQDIKIGDTLSSETDCVCSYNFTHEGVKYVLVDTPGYDDSSRPDSEITNSILTWCRDSLVSGQKLNGIIYTHRISDTRMGGSALRNLRMFRKLVGTSAFQNVVLATTFLEAISGAVRDAREKELQDNPDYWGAMRAKGARMVQLERANRATGLAVLQDIATNGKIILHAQDQIVNQGKAIAETDAAKEQTAQLDELAKKLEALRIAKEDELAEAERQQSLRAAEARQQAELEMKRKLEEERRLTEAARIRVQQEAQAEFERQRWQLLMQQQREEQYREQLRELERQQAVEIQRQQAVETERKRQAEVARREKYQREYCCRGYRPKWPCDDCGKDVTRMTHYYRISSAEDAATIAGRTSILT</sequence>
<evidence type="ECO:0000259" key="2">
    <source>
        <dbReference type="Pfam" id="PF01926"/>
    </source>
</evidence>
<dbReference type="GO" id="GO:0005525">
    <property type="term" value="F:GTP binding"/>
    <property type="evidence" value="ECO:0007669"/>
    <property type="project" value="InterPro"/>
</dbReference>
<keyword evidence="4" id="KW-1185">Reference proteome</keyword>
<dbReference type="Pfam" id="PF01926">
    <property type="entry name" value="MMR_HSR1"/>
    <property type="match status" value="1"/>
</dbReference>